<evidence type="ECO:0000256" key="1">
    <source>
        <dbReference type="SAM" id="MobiDB-lite"/>
    </source>
</evidence>
<dbReference type="RefSeq" id="WP_021031397.1">
    <property type="nucleotide sequence ID" value="NZ_AFNV02000005.1"/>
</dbReference>
<gene>
    <name evidence="2" type="ORF">SSPSH_000863</name>
</gene>
<organism evidence="2 3">
    <name type="scientific">Salinisphaera shabanensis E1L3A</name>
    <dbReference type="NCBI Taxonomy" id="1033802"/>
    <lineage>
        <taxon>Bacteria</taxon>
        <taxon>Pseudomonadati</taxon>
        <taxon>Pseudomonadota</taxon>
        <taxon>Gammaproteobacteria</taxon>
        <taxon>Salinisphaerales</taxon>
        <taxon>Salinisphaeraceae</taxon>
        <taxon>Salinisphaera</taxon>
    </lineage>
</organism>
<evidence type="ECO:0000313" key="2">
    <source>
        <dbReference type="EMBL" id="ERJ19999.1"/>
    </source>
</evidence>
<feature type="region of interest" description="Disordered" evidence="1">
    <location>
        <begin position="62"/>
        <end position="149"/>
    </location>
</feature>
<dbReference type="Proteomes" id="UP000006242">
    <property type="component" value="Unassembled WGS sequence"/>
</dbReference>
<evidence type="ECO:0000313" key="3">
    <source>
        <dbReference type="Proteomes" id="UP000006242"/>
    </source>
</evidence>
<keyword evidence="3" id="KW-1185">Reference proteome</keyword>
<dbReference type="EMBL" id="AFNV02000005">
    <property type="protein sequence ID" value="ERJ19999.1"/>
    <property type="molecule type" value="Genomic_DNA"/>
</dbReference>
<dbReference type="AlphaFoldDB" id="U2FVS2"/>
<comment type="caution">
    <text evidence="2">The sequence shown here is derived from an EMBL/GenBank/DDBJ whole genome shotgun (WGS) entry which is preliminary data.</text>
</comment>
<accession>U2FVS2</accession>
<name>U2FVS2_9GAMM</name>
<proteinExistence type="predicted"/>
<reference evidence="2 3" key="1">
    <citation type="journal article" date="2011" name="J. Bacteriol.">
        <title>Genome sequence of Salinisphaera shabanensis, a gammaproteobacterium from the harsh, variable environment of the brine-seawater interface of the Shaban Deep in the Red Sea.</title>
        <authorList>
            <person name="Antunes A."/>
            <person name="Alam I."/>
            <person name="Bajic V.B."/>
            <person name="Stingl U."/>
        </authorList>
    </citation>
    <scope>NUCLEOTIDE SEQUENCE [LARGE SCALE GENOMIC DNA]</scope>
    <source>
        <strain evidence="2 3">E1L3A</strain>
    </source>
</reference>
<feature type="compositionally biased region" description="Low complexity" evidence="1">
    <location>
        <begin position="96"/>
        <end position="105"/>
    </location>
</feature>
<feature type="compositionally biased region" description="Basic and acidic residues" evidence="1">
    <location>
        <begin position="65"/>
        <end position="87"/>
    </location>
</feature>
<dbReference type="STRING" id="1033802.SSPSH_000863"/>
<dbReference type="OrthoDB" id="7068508at2"/>
<reference evidence="2 3" key="2">
    <citation type="journal article" date="2013" name="PLoS ONE">
        <title>INDIGO - INtegrated Data Warehouse of MIcrobial GenOmes with Examples from the Red Sea Extremophiles.</title>
        <authorList>
            <person name="Alam I."/>
            <person name="Antunes A."/>
            <person name="Kamau A.A."/>
            <person name="Ba Alawi W."/>
            <person name="Kalkatawi M."/>
            <person name="Stingl U."/>
            <person name="Bajic V.B."/>
        </authorList>
    </citation>
    <scope>NUCLEOTIDE SEQUENCE [LARGE SCALE GENOMIC DNA]</scope>
    <source>
        <strain evidence="2 3">E1L3A</strain>
    </source>
</reference>
<sequence>MSEDDLIEASPCKLRNGDWGCKTQEPVQVGDAVQIVTRANKQWRAEITQVVWTDGQVCICATASDKQKKAPDDAKQPPRKATPERTPKAAASPRNATTDSAVDDAPPAPPRFDVPPTDELDAMADSAAEQADDDDDLMNAMNEFERDSR</sequence>
<protein>
    <submittedName>
        <fullName evidence="2">Uncharacterized protein</fullName>
    </submittedName>
</protein>